<dbReference type="Proteomes" id="UP000199534">
    <property type="component" value="Unassembled WGS sequence"/>
</dbReference>
<feature type="chain" id="PRO_5011796873" evidence="1">
    <location>
        <begin position="30"/>
        <end position="347"/>
    </location>
</feature>
<dbReference type="InterPro" id="IPR045175">
    <property type="entry name" value="M28_fam"/>
</dbReference>
<dbReference type="EMBL" id="FOYQ01000002">
    <property type="protein sequence ID" value="SFR54459.1"/>
    <property type="molecule type" value="Genomic_DNA"/>
</dbReference>
<organism evidence="3 4">
    <name type="scientific">Robiginitalea myxolifaciens</name>
    <dbReference type="NCBI Taxonomy" id="400055"/>
    <lineage>
        <taxon>Bacteria</taxon>
        <taxon>Pseudomonadati</taxon>
        <taxon>Bacteroidota</taxon>
        <taxon>Flavobacteriia</taxon>
        <taxon>Flavobacteriales</taxon>
        <taxon>Flavobacteriaceae</taxon>
        <taxon>Robiginitalea</taxon>
    </lineage>
</organism>
<keyword evidence="1" id="KW-0732">Signal</keyword>
<evidence type="ECO:0000313" key="3">
    <source>
        <dbReference type="EMBL" id="SFR54459.1"/>
    </source>
</evidence>
<proteinExistence type="predicted"/>
<dbReference type="PANTHER" id="PTHR12147">
    <property type="entry name" value="METALLOPEPTIDASE M28 FAMILY MEMBER"/>
    <property type="match status" value="1"/>
</dbReference>
<dbReference type="AlphaFoldDB" id="A0A1I6HJ11"/>
<name>A0A1I6HJ11_9FLAO</name>
<dbReference type="GO" id="GO:0008235">
    <property type="term" value="F:metalloexopeptidase activity"/>
    <property type="evidence" value="ECO:0007669"/>
    <property type="project" value="InterPro"/>
</dbReference>
<feature type="domain" description="Peptidase M28" evidence="2">
    <location>
        <begin position="125"/>
        <end position="323"/>
    </location>
</feature>
<dbReference type="SUPFAM" id="SSF53187">
    <property type="entry name" value="Zn-dependent exopeptidases"/>
    <property type="match status" value="1"/>
</dbReference>
<protein>
    <submittedName>
        <fullName evidence="3">Peptidase family M28</fullName>
    </submittedName>
</protein>
<evidence type="ECO:0000313" key="4">
    <source>
        <dbReference type="Proteomes" id="UP000199534"/>
    </source>
</evidence>
<evidence type="ECO:0000256" key="1">
    <source>
        <dbReference type="SAM" id="SignalP"/>
    </source>
</evidence>
<dbReference type="PANTHER" id="PTHR12147:SF26">
    <property type="entry name" value="PEPTIDASE M28 DOMAIN-CONTAINING PROTEIN"/>
    <property type="match status" value="1"/>
</dbReference>
<dbReference type="RefSeq" id="WP_092983275.1">
    <property type="nucleotide sequence ID" value="NZ_FOYQ01000002.1"/>
</dbReference>
<keyword evidence="4" id="KW-1185">Reference proteome</keyword>
<gene>
    <name evidence="3" type="ORF">SAMN04490243_2806</name>
</gene>
<dbReference type="GO" id="GO:0006508">
    <property type="term" value="P:proteolysis"/>
    <property type="evidence" value="ECO:0007669"/>
    <property type="project" value="InterPro"/>
</dbReference>
<dbReference type="Gene3D" id="3.40.630.10">
    <property type="entry name" value="Zn peptidases"/>
    <property type="match status" value="1"/>
</dbReference>
<evidence type="ECO:0000259" key="2">
    <source>
        <dbReference type="Pfam" id="PF04389"/>
    </source>
</evidence>
<dbReference type="Pfam" id="PF04389">
    <property type="entry name" value="Peptidase_M28"/>
    <property type="match status" value="1"/>
</dbReference>
<dbReference type="PROSITE" id="PS51257">
    <property type="entry name" value="PROKAR_LIPOPROTEIN"/>
    <property type="match status" value="1"/>
</dbReference>
<sequence length="347" mass="37436">MHKLLDSSRPFRPLAGLKCLLLVASLTLASCLSVGVGGKPGKDGASPAKDGEEQTVNYPDFTSASDVGAIMEFLASDELKGRDTGTEGIEAAAAYLEARLESYGVQPLFSSYRDTLGNIKDIAFNVVGILPGSDPSLAGETLLIGAHYDHIGIVPLKNGDGIANGANDNASGSATVLELARYFGQAERPKRSLIFAFFSAEERGLLGSKHLAEKLAAEGISISGMLNFEMTGVPMMGKDYLVYLTGYHKSNMAELSNRYGGEDLVGYLPQAAEYNLFERSDNYAFFKISDIPAHTYSTFDFENYAYYHQPGDEVSEMDFEHMALICNRMIPVVNGLANAATSELKMN</sequence>
<feature type="signal peptide" evidence="1">
    <location>
        <begin position="1"/>
        <end position="29"/>
    </location>
</feature>
<dbReference type="InterPro" id="IPR007484">
    <property type="entry name" value="Peptidase_M28"/>
</dbReference>
<dbReference type="STRING" id="400055.SAMN04490243_2806"/>
<reference evidence="3 4" key="1">
    <citation type="submission" date="2016-10" db="EMBL/GenBank/DDBJ databases">
        <authorList>
            <person name="de Groot N.N."/>
        </authorList>
    </citation>
    <scope>NUCLEOTIDE SEQUENCE [LARGE SCALE GENOMIC DNA]</scope>
    <source>
        <strain evidence="3 4">DSM 21019</strain>
    </source>
</reference>
<accession>A0A1I6HJ11</accession>
<dbReference type="OrthoDB" id="9764939at2"/>